<dbReference type="Proteomes" id="UP000257123">
    <property type="component" value="Unassembled WGS sequence"/>
</dbReference>
<sequence>MRLILFALILTMLVTAGVKLESVQIEKLDSYNYSNVVEAAVSFSMRTAAPLGVGKGGGGASWEPPDAPVVEVWGVRGLNATVAARWSYAQSAKWDRDLQFSVTLEYYDPDGVWSIVRYFVNKTYCYYDDNTGAKLYCWNVYYVYHVVEGEPSRVTTTVTFTVPSDMASYSASQSLKVNKPPQPFTQWTYVKGVYAQESGYCSSIDKSTGNCQSYAPKEDKVVRGSSPGVWRALEIDGYKPGDVIKAGEINATIPNPWLYTNWPSLDLAPKLGVSTDKDGITHPLRGGLDIPFDRRVYITGDVAPADWGFVEIRPPRETPLYISRVVFVDSEASCRSPDCFIIDTMGNSTWVGDKWVWRDTMASLAFKTPFTLRPYIITRVGGAVNPYQVIGDPLVTLINREAYVYVPYGSVGQLWVEVKWMLDMAGRRVWIGDRGTALRAVDDRGQLLDYETAGTRGKLAYYKPGYNAPIAGFSFGIDRSFTQLKAAFYSPPDPCRQWPTQIFHCVYSQHVFTKVNGTWVGYARVGPRGGGQWPITRLRLVDWMAVSHALISGSDNFIDFMSAAVRDPHLLYHHYYRLQCWAFNPQTGDFDIPDVCPVPGPHQVSLLSWVYGISQYLNTTRGWSRLYHQTAMPRGLTFYNYAFGKYGGGTELPAGWTDALSLGISSMIPNGTSPWFVFLAPATACDGTICASTDVRVWGPVPGPLADLALPGAGYAFVLIYMGDVVKTSVRVYVEKGLLVNASMGVKEANWDLLVEIPEREWRPFDVVYVGYEWYKLASALGPCQSLHVGRVGYYAAPTNWVGPVQLKIVDGKGSHHFAFLVAPPELTALRIRGWTEAPARANGWQLNLSALLYVNGVPYFHGFTPFGEGGRQYERKCVAASLPVPHTSLLGETDSTSQLAASGDFWGLVEMYARAGLEAVVVEPKFDLVDPDRGLVRITADGPVKGFAFYLQRGGVWVKVTEVNGMWALVDASRVFPWDPVAVVPIVEFEAYVQDGGVVTVWRPRPSLLFKWWGEGGFGQYGELSTLVVSGP</sequence>
<evidence type="ECO:0000313" key="1">
    <source>
        <dbReference type="EMBL" id="RFA95811.1"/>
    </source>
</evidence>
<dbReference type="EMBL" id="NMUF01000049">
    <property type="protein sequence ID" value="RFA95811.1"/>
    <property type="molecule type" value="Genomic_DNA"/>
</dbReference>
<proteinExistence type="predicted"/>
<gene>
    <name evidence="2" type="ORF">CGL51_05775</name>
    <name evidence="1" type="ORF">CGL52_12170</name>
</gene>
<name>A0A371QZJ9_9CREN</name>
<dbReference type="Proteomes" id="UP000256877">
    <property type="component" value="Unassembled WGS sequence"/>
</dbReference>
<evidence type="ECO:0000313" key="2">
    <source>
        <dbReference type="EMBL" id="RFA96174.1"/>
    </source>
</evidence>
<reference evidence="3 4" key="1">
    <citation type="submission" date="2017-07" db="EMBL/GenBank/DDBJ databases">
        <title>Draft genome sequence of aerobic hyperthermophilic archaea, Pyrobaculum aerophilum YKB31 and YKB32.</title>
        <authorList>
            <person name="Mochizuki T."/>
            <person name="Berliner A.J."/>
            <person name="Yoshida-Takashima Y."/>
            <person name="Takaki Y."/>
            <person name="Nunoura T."/>
            <person name="Takai K."/>
        </authorList>
    </citation>
    <scope>NUCLEOTIDE SEQUENCE [LARGE SCALE GENOMIC DNA]</scope>
    <source>
        <strain evidence="2 4">YKB31</strain>
        <strain evidence="1 3">YKB32</strain>
    </source>
</reference>
<evidence type="ECO:0000313" key="3">
    <source>
        <dbReference type="Proteomes" id="UP000256877"/>
    </source>
</evidence>
<protein>
    <submittedName>
        <fullName evidence="2">Uncharacterized protein</fullName>
    </submittedName>
</protein>
<dbReference type="EMBL" id="NMUE01000014">
    <property type="protein sequence ID" value="RFA96174.1"/>
    <property type="molecule type" value="Genomic_DNA"/>
</dbReference>
<evidence type="ECO:0000313" key="4">
    <source>
        <dbReference type="Proteomes" id="UP000257123"/>
    </source>
</evidence>
<dbReference type="OrthoDB" id="28719at2157"/>
<dbReference type="RefSeq" id="WP_116421030.1">
    <property type="nucleotide sequence ID" value="NZ_NMUE01000014.1"/>
</dbReference>
<organism evidence="2 4">
    <name type="scientific">Pyrobaculum aerophilum</name>
    <dbReference type="NCBI Taxonomy" id="13773"/>
    <lineage>
        <taxon>Archaea</taxon>
        <taxon>Thermoproteota</taxon>
        <taxon>Thermoprotei</taxon>
        <taxon>Thermoproteales</taxon>
        <taxon>Thermoproteaceae</taxon>
        <taxon>Pyrobaculum</taxon>
    </lineage>
</organism>
<dbReference type="AlphaFoldDB" id="A0A371QZJ9"/>
<accession>A0A371QZJ9</accession>
<comment type="caution">
    <text evidence="2">The sequence shown here is derived from an EMBL/GenBank/DDBJ whole genome shotgun (WGS) entry which is preliminary data.</text>
</comment>